<dbReference type="Gene3D" id="1.10.260.40">
    <property type="entry name" value="lambda repressor-like DNA-binding domains"/>
    <property type="match status" value="1"/>
</dbReference>
<dbReference type="RefSeq" id="WP_091502936.1">
    <property type="nucleotide sequence ID" value="NZ_FOLI01000006.1"/>
</dbReference>
<organism evidence="2 3">
    <name type="scientific">Fructobacillus durionis</name>
    <dbReference type="NCBI Taxonomy" id="283737"/>
    <lineage>
        <taxon>Bacteria</taxon>
        <taxon>Bacillati</taxon>
        <taxon>Bacillota</taxon>
        <taxon>Bacilli</taxon>
        <taxon>Lactobacillales</taxon>
        <taxon>Lactobacillaceae</taxon>
        <taxon>Fructobacillus</taxon>
    </lineage>
</organism>
<keyword evidence="3" id="KW-1185">Reference proteome</keyword>
<gene>
    <name evidence="2" type="ORF">SAMN05660453_1167</name>
</gene>
<evidence type="ECO:0000313" key="2">
    <source>
        <dbReference type="EMBL" id="SFC14405.1"/>
    </source>
</evidence>
<dbReference type="PROSITE" id="PS50943">
    <property type="entry name" value="HTH_CROC1"/>
    <property type="match status" value="1"/>
</dbReference>
<dbReference type="OrthoDB" id="2152042at2"/>
<feature type="domain" description="HTH cro/C1-type" evidence="1">
    <location>
        <begin position="33"/>
        <end position="87"/>
    </location>
</feature>
<name>A0A1I1GSF7_9LACO</name>
<dbReference type="InterPro" id="IPR010982">
    <property type="entry name" value="Lambda_DNA-bd_dom_sf"/>
</dbReference>
<dbReference type="GO" id="GO:0003677">
    <property type="term" value="F:DNA binding"/>
    <property type="evidence" value="ECO:0007669"/>
    <property type="project" value="InterPro"/>
</dbReference>
<dbReference type="STRING" id="283737.SAMN05660453_1167"/>
<dbReference type="InterPro" id="IPR001387">
    <property type="entry name" value="Cro/C1-type_HTH"/>
</dbReference>
<reference evidence="2 3" key="1">
    <citation type="submission" date="2016-10" db="EMBL/GenBank/DDBJ databases">
        <authorList>
            <person name="de Groot N.N."/>
        </authorList>
    </citation>
    <scope>NUCLEOTIDE SEQUENCE [LARGE SCALE GENOMIC DNA]</scope>
    <source>
        <strain evidence="2 3">DSM 19113</strain>
    </source>
</reference>
<sequence length="106" mass="11988">MVLAHPTAIEHFDHKWMETALRQQVQEELANRLKKSRLMHGYSQAQVAASLHLSQSAISKYESGQVLPDLLVILTFCHLYGNDLAAFFDCPFFRDYLEGLPPADVG</sequence>
<accession>A0A1I1GSF7</accession>
<dbReference type="EMBL" id="FOLI01000006">
    <property type="protein sequence ID" value="SFC14405.1"/>
    <property type="molecule type" value="Genomic_DNA"/>
</dbReference>
<dbReference type="AlphaFoldDB" id="A0A1I1GSF7"/>
<dbReference type="Proteomes" id="UP000199376">
    <property type="component" value="Unassembled WGS sequence"/>
</dbReference>
<dbReference type="SUPFAM" id="SSF47413">
    <property type="entry name" value="lambda repressor-like DNA-binding domains"/>
    <property type="match status" value="1"/>
</dbReference>
<proteinExistence type="predicted"/>
<dbReference type="SMART" id="SM00530">
    <property type="entry name" value="HTH_XRE"/>
    <property type="match status" value="1"/>
</dbReference>
<dbReference type="CDD" id="cd00093">
    <property type="entry name" value="HTH_XRE"/>
    <property type="match status" value="1"/>
</dbReference>
<dbReference type="Pfam" id="PF01381">
    <property type="entry name" value="HTH_3"/>
    <property type="match status" value="1"/>
</dbReference>
<protein>
    <submittedName>
        <fullName evidence="2">Helix-turn-helix domain-containing protein</fullName>
    </submittedName>
</protein>
<evidence type="ECO:0000259" key="1">
    <source>
        <dbReference type="PROSITE" id="PS50943"/>
    </source>
</evidence>
<evidence type="ECO:0000313" key="3">
    <source>
        <dbReference type="Proteomes" id="UP000199376"/>
    </source>
</evidence>